<comment type="caution">
    <text evidence="1">The sequence shown here is derived from an EMBL/GenBank/DDBJ whole genome shotgun (WGS) entry which is preliminary data.</text>
</comment>
<dbReference type="Proteomes" id="UP000243217">
    <property type="component" value="Unassembled WGS sequence"/>
</dbReference>
<dbReference type="Gene3D" id="3.30.1520.10">
    <property type="entry name" value="Phox-like domain"/>
    <property type="match status" value="2"/>
</dbReference>
<dbReference type="EMBL" id="JNBS01002672">
    <property type="protein sequence ID" value="OQR89739.1"/>
    <property type="molecule type" value="Genomic_DNA"/>
</dbReference>
<dbReference type="GO" id="GO:0035091">
    <property type="term" value="F:phosphatidylinositol binding"/>
    <property type="evidence" value="ECO:0007669"/>
    <property type="project" value="InterPro"/>
</dbReference>
<name>A0A1V9YVC4_9STRA</name>
<dbReference type="InterPro" id="IPR036871">
    <property type="entry name" value="PX_dom_sf"/>
</dbReference>
<sequence>MGTDTINTLLSALVVDSRVLVTKLGTHRHEYKLDIISNKGALSVWHKYKTFQNLATTLTIQLLHDGVKVIPSAFDLPRQPSYDQPPVEISTINHFLAAAVDTELEWGIRIDANTVVYKPKRLKSSPSNSPPSSFSFVDRKSSYISSTKDELTHEEIVLVSATIVDNRIIAAEVPDTNQVVECVQYCIAIETTTRGQFFLWRRYMTFLSLAASLKMQCPAMASQFDLPPSPLKQHQLVYTSILQRIEILNRFLELATTTKQLEWGIRADPDTCLYKRRQLLPRKNSPGIVLYEAPKKEHPVENVSLISAKIAGYRVSSRTDDKGHGTIKYNLQMDCLSNVGGICTYSIWRRFGTFLDLEKSLGSICPNIPSLRSSEDERHDKALIQRRVDSLNDFFQAISNTDELEWGIRVDKDTTVFKQRVL</sequence>
<proteinExistence type="predicted"/>
<evidence type="ECO:0008006" key="3">
    <source>
        <dbReference type="Google" id="ProtNLM"/>
    </source>
</evidence>
<gene>
    <name evidence="1" type="ORF">THRCLA_22634</name>
</gene>
<keyword evidence="2" id="KW-1185">Reference proteome</keyword>
<accession>A0A1V9YVC4</accession>
<evidence type="ECO:0000313" key="2">
    <source>
        <dbReference type="Proteomes" id="UP000243217"/>
    </source>
</evidence>
<dbReference type="OrthoDB" id="66793at2759"/>
<organism evidence="1 2">
    <name type="scientific">Thraustotheca clavata</name>
    <dbReference type="NCBI Taxonomy" id="74557"/>
    <lineage>
        <taxon>Eukaryota</taxon>
        <taxon>Sar</taxon>
        <taxon>Stramenopiles</taxon>
        <taxon>Oomycota</taxon>
        <taxon>Saprolegniomycetes</taxon>
        <taxon>Saprolegniales</taxon>
        <taxon>Achlyaceae</taxon>
        <taxon>Thraustotheca</taxon>
    </lineage>
</organism>
<evidence type="ECO:0000313" key="1">
    <source>
        <dbReference type="EMBL" id="OQR89739.1"/>
    </source>
</evidence>
<dbReference type="STRING" id="74557.A0A1V9YVC4"/>
<protein>
    <recommendedName>
        <fullName evidence="3">PX domain-containing protein</fullName>
    </recommendedName>
</protein>
<dbReference type="SUPFAM" id="SSF64268">
    <property type="entry name" value="PX domain"/>
    <property type="match status" value="2"/>
</dbReference>
<dbReference type="AlphaFoldDB" id="A0A1V9YVC4"/>
<reference evidence="1 2" key="1">
    <citation type="journal article" date="2014" name="Genome Biol. Evol.">
        <title>The secreted proteins of Achlya hypogyna and Thraustotheca clavata identify the ancestral oomycete secretome and reveal gene acquisitions by horizontal gene transfer.</title>
        <authorList>
            <person name="Misner I."/>
            <person name="Blouin N."/>
            <person name="Leonard G."/>
            <person name="Richards T.A."/>
            <person name="Lane C.E."/>
        </authorList>
    </citation>
    <scope>NUCLEOTIDE SEQUENCE [LARGE SCALE GENOMIC DNA]</scope>
    <source>
        <strain evidence="1 2">ATCC 34112</strain>
    </source>
</reference>